<dbReference type="Pfam" id="PF08241">
    <property type="entry name" value="Methyltransf_11"/>
    <property type="match status" value="1"/>
</dbReference>
<protein>
    <submittedName>
        <fullName evidence="2">Class I SAM-dependent methyltransferase</fullName>
    </submittedName>
</protein>
<evidence type="ECO:0000313" key="2">
    <source>
        <dbReference type="EMBL" id="ULN52240.1"/>
    </source>
</evidence>
<organism evidence="2 3">
    <name type="scientific">Mycolicibacillus parakoreensis</name>
    <dbReference type="NCBI Taxonomy" id="1069221"/>
    <lineage>
        <taxon>Bacteria</taxon>
        <taxon>Bacillati</taxon>
        <taxon>Actinomycetota</taxon>
        <taxon>Actinomycetes</taxon>
        <taxon>Mycobacteriales</taxon>
        <taxon>Mycobacteriaceae</taxon>
        <taxon>Mycolicibacillus</taxon>
    </lineage>
</organism>
<keyword evidence="2" id="KW-0489">Methyltransferase</keyword>
<dbReference type="PANTHER" id="PTHR43861:SF1">
    <property type="entry name" value="TRANS-ACONITATE 2-METHYLTRANSFERASE"/>
    <property type="match status" value="1"/>
</dbReference>
<dbReference type="RefSeq" id="WP_240170514.1">
    <property type="nucleotide sequence ID" value="NZ_CP092365.1"/>
</dbReference>
<dbReference type="Proteomes" id="UP001055200">
    <property type="component" value="Chromosome"/>
</dbReference>
<dbReference type="InterPro" id="IPR029063">
    <property type="entry name" value="SAM-dependent_MTases_sf"/>
</dbReference>
<dbReference type="EMBL" id="CP092365">
    <property type="protein sequence ID" value="ULN52240.1"/>
    <property type="molecule type" value="Genomic_DNA"/>
</dbReference>
<dbReference type="SUPFAM" id="SSF53335">
    <property type="entry name" value="S-adenosyl-L-methionine-dependent methyltransferases"/>
    <property type="match status" value="1"/>
</dbReference>
<evidence type="ECO:0000259" key="1">
    <source>
        <dbReference type="Pfam" id="PF08241"/>
    </source>
</evidence>
<accession>A0ABY3U2N9</accession>
<proteinExistence type="predicted"/>
<keyword evidence="3" id="KW-1185">Reference proteome</keyword>
<feature type="domain" description="Methyltransferase type 11" evidence="1">
    <location>
        <begin position="48"/>
        <end position="142"/>
    </location>
</feature>
<dbReference type="Gene3D" id="3.40.50.150">
    <property type="entry name" value="Vaccinia Virus protein VP39"/>
    <property type="match status" value="1"/>
</dbReference>
<dbReference type="GO" id="GO:0008168">
    <property type="term" value="F:methyltransferase activity"/>
    <property type="evidence" value="ECO:0007669"/>
    <property type="project" value="UniProtKB-KW"/>
</dbReference>
<keyword evidence="2" id="KW-0808">Transferase</keyword>
<dbReference type="CDD" id="cd02440">
    <property type="entry name" value="AdoMet_MTases"/>
    <property type="match status" value="1"/>
</dbReference>
<dbReference type="InterPro" id="IPR013216">
    <property type="entry name" value="Methyltransf_11"/>
</dbReference>
<gene>
    <name evidence="2" type="ORF">MIU77_15510</name>
</gene>
<evidence type="ECO:0000313" key="3">
    <source>
        <dbReference type="Proteomes" id="UP001055200"/>
    </source>
</evidence>
<name>A0ABY3U2N9_9MYCO</name>
<dbReference type="PANTHER" id="PTHR43861">
    <property type="entry name" value="TRANS-ACONITATE 2-METHYLTRANSFERASE-RELATED"/>
    <property type="match status" value="1"/>
</dbReference>
<dbReference type="GO" id="GO:0032259">
    <property type="term" value="P:methylation"/>
    <property type="evidence" value="ECO:0007669"/>
    <property type="project" value="UniProtKB-KW"/>
</dbReference>
<reference evidence="2" key="1">
    <citation type="submission" date="2022-08" db="EMBL/GenBank/DDBJ databases">
        <title>Complete genome sequence of 14 non-tuberculosis mycobacteria type-strains.</title>
        <authorList>
            <person name="Igarashi Y."/>
            <person name="Osugi A."/>
            <person name="Mitarai S."/>
        </authorList>
    </citation>
    <scope>NUCLEOTIDE SEQUENCE</scope>
    <source>
        <strain evidence="2">DSM 45575</strain>
    </source>
</reference>
<sequence length="284" mass="30040">MANEEQQRAWAQQGTDWVTHAAIFEAVLAPFTDAVCAAADLRPGARVLDVGCGSGALLQRATDLGAHPVGVDISEPMVAAARRRVPAAHVVLDDAQTADLRAIGDGAAFDRVVSRFGVMFFEDPVAAFTNIRAAVAPAARLAFVCWRDGDNPMFTAGVDVLAALLESPPPAPEPGAPGPLAFGQADRVRAVLADAGWAEVAVEAFDGVCDFRTETSDGVEERLTMLLANRTGVQARAEVTERRGAEGWAAVVEELRAVLRRHRVDGALTFPGHTWVVTATNPPD</sequence>